<dbReference type="Proteomes" id="UP000837803">
    <property type="component" value="Unassembled WGS sequence"/>
</dbReference>
<name>A0ABM9B584_9BACT</name>
<protein>
    <recommendedName>
        <fullName evidence="2">histidine kinase</fullName>
        <ecNumber evidence="2">2.7.13.3</ecNumber>
    </recommendedName>
</protein>
<dbReference type="CDD" id="cd19410">
    <property type="entry name" value="HK9-like_sensor"/>
    <property type="match status" value="1"/>
</dbReference>
<dbReference type="InterPro" id="IPR005467">
    <property type="entry name" value="His_kinase_dom"/>
</dbReference>
<dbReference type="InterPro" id="IPR004358">
    <property type="entry name" value="Sig_transdc_His_kin-like_C"/>
</dbReference>
<feature type="transmembrane region" description="Helical" evidence="6">
    <location>
        <begin position="158"/>
        <end position="181"/>
    </location>
</feature>
<sequence length="456" mass="51893">MTVVLASVVMEVATFDTRRKLDNALQLERDLGLLLSTLLDAETGQRGYLLTGQNDYLEPYHLALDTVAPILARIGGKVREDSIQQLRLQRVNALTADKFRELSQTLVLHTTEQRDSLYMLFDGKLDETLMDRIRHTIDLLRQEELEDIARRYRQVNRLSSITTVLRLIGVVGLALVFYYIYTQLRPLFAQKLRIIADRDHEIEERIRIERMNTDLIATLNLKNRELDQFAYTASHDLREPLRTVRNYVEILTEDHAEQLDDEGHAHLHLIHRTTDRMRVLIDSLLQYSRVGVGEQLVQVDLQRTLTEVLENLQFAIERSAAIVTVSALPRVPGYPIALRQLFQNLLTNALKFHPPGVPPQVTISAHCTSDRAVVYVQDNGIGMTKADQQRIFALFERLHPADIYEGQGIGLAFCQKIVQLHRGELTVTSKISQGSTFSVALPLADVHEETGPNTPD</sequence>
<dbReference type="Gene3D" id="3.30.565.10">
    <property type="entry name" value="Histidine kinase-like ATPase, C-terminal domain"/>
    <property type="match status" value="1"/>
</dbReference>
<keyword evidence="5" id="KW-0418">Kinase</keyword>
<gene>
    <name evidence="8" type="primary">sasA_8</name>
    <name evidence="8" type="ORF">LEM8419_03243</name>
</gene>
<dbReference type="PRINTS" id="PR00344">
    <property type="entry name" value="BCTRLSENSOR"/>
</dbReference>
<feature type="domain" description="Histidine kinase" evidence="7">
    <location>
        <begin position="232"/>
        <end position="445"/>
    </location>
</feature>
<reference evidence="8" key="1">
    <citation type="submission" date="2021-12" db="EMBL/GenBank/DDBJ databases">
        <authorList>
            <person name="Rodrigo-Torres L."/>
            <person name="Arahal R. D."/>
            <person name="Lucena T."/>
        </authorList>
    </citation>
    <scope>NUCLEOTIDE SEQUENCE</scope>
    <source>
        <strain evidence="8">CECT 8419</strain>
    </source>
</reference>
<dbReference type="Pfam" id="PF05227">
    <property type="entry name" value="CHASE3"/>
    <property type="match status" value="1"/>
</dbReference>
<dbReference type="InterPro" id="IPR003594">
    <property type="entry name" value="HATPase_dom"/>
</dbReference>
<keyword evidence="6" id="KW-0812">Transmembrane</keyword>
<dbReference type="EC" id="2.7.13.3" evidence="2"/>
<evidence type="ECO:0000256" key="5">
    <source>
        <dbReference type="ARBA" id="ARBA00022777"/>
    </source>
</evidence>
<evidence type="ECO:0000259" key="7">
    <source>
        <dbReference type="PROSITE" id="PS50109"/>
    </source>
</evidence>
<evidence type="ECO:0000313" key="8">
    <source>
        <dbReference type="EMBL" id="CAH1002336.1"/>
    </source>
</evidence>
<dbReference type="PANTHER" id="PTHR42878">
    <property type="entry name" value="TWO-COMPONENT HISTIDINE KINASE"/>
    <property type="match status" value="1"/>
</dbReference>
<dbReference type="CDD" id="cd00082">
    <property type="entry name" value="HisKA"/>
    <property type="match status" value="1"/>
</dbReference>
<evidence type="ECO:0000313" key="9">
    <source>
        <dbReference type="Proteomes" id="UP000837803"/>
    </source>
</evidence>
<proteinExistence type="predicted"/>
<dbReference type="InterPro" id="IPR003661">
    <property type="entry name" value="HisK_dim/P_dom"/>
</dbReference>
<dbReference type="Pfam" id="PF00512">
    <property type="entry name" value="HisKA"/>
    <property type="match status" value="1"/>
</dbReference>
<dbReference type="SUPFAM" id="SSF55874">
    <property type="entry name" value="ATPase domain of HSP90 chaperone/DNA topoisomerase II/histidine kinase"/>
    <property type="match status" value="1"/>
</dbReference>
<comment type="catalytic activity">
    <reaction evidence="1">
        <text>ATP + protein L-histidine = ADP + protein N-phospho-L-histidine.</text>
        <dbReference type="EC" id="2.7.13.3"/>
    </reaction>
</comment>
<evidence type="ECO:0000256" key="1">
    <source>
        <dbReference type="ARBA" id="ARBA00000085"/>
    </source>
</evidence>
<evidence type="ECO:0000256" key="6">
    <source>
        <dbReference type="SAM" id="Phobius"/>
    </source>
</evidence>
<keyword evidence="6" id="KW-1133">Transmembrane helix</keyword>
<evidence type="ECO:0000256" key="2">
    <source>
        <dbReference type="ARBA" id="ARBA00012438"/>
    </source>
</evidence>
<dbReference type="InterPro" id="IPR036890">
    <property type="entry name" value="HATPase_C_sf"/>
</dbReference>
<dbReference type="SUPFAM" id="SSF47384">
    <property type="entry name" value="Homodimeric domain of signal transducing histidine kinase"/>
    <property type="match status" value="1"/>
</dbReference>
<dbReference type="InterPro" id="IPR007891">
    <property type="entry name" value="CHASE3"/>
</dbReference>
<dbReference type="PANTHER" id="PTHR42878:SF15">
    <property type="entry name" value="BACTERIOPHYTOCHROME"/>
    <property type="match status" value="1"/>
</dbReference>
<dbReference type="InterPro" id="IPR050351">
    <property type="entry name" value="BphY/WalK/GraS-like"/>
</dbReference>
<dbReference type="SMART" id="SM00388">
    <property type="entry name" value="HisKA"/>
    <property type="match status" value="1"/>
</dbReference>
<dbReference type="Pfam" id="PF02518">
    <property type="entry name" value="HATPase_c"/>
    <property type="match status" value="1"/>
</dbReference>
<keyword evidence="6" id="KW-0472">Membrane</keyword>
<keyword evidence="3" id="KW-0597">Phosphoprotein</keyword>
<dbReference type="SMART" id="SM00387">
    <property type="entry name" value="HATPase_c"/>
    <property type="match status" value="1"/>
</dbReference>
<evidence type="ECO:0000256" key="3">
    <source>
        <dbReference type="ARBA" id="ARBA00022553"/>
    </source>
</evidence>
<dbReference type="PROSITE" id="PS50109">
    <property type="entry name" value="HIS_KIN"/>
    <property type="match status" value="1"/>
</dbReference>
<keyword evidence="9" id="KW-1185">Reference proteome</keyword>
<organism evidence="8 9">
    <name type="scientific">Neolewinella maritima</name>
    <dbReference type="NCBI Taxonomy" id="1383882"/>
    <lineage>
        <taxon>Bacteria</taxon>
        <taxon>Pseudomonadati</taxon>
        <taxon>Bacteroidota</taxon>
        <taxon>Saprospiria</taxon>
        <taxon>Saprospirales</taxon>
        <taxon>Lewinellaceae</taxon>
        <taxon>Neolewinella</taxon>
    </lineage>
</organism>
<evidence type="ECO:0000256" key="4">
    <source>
        <dbReference type="ARBA" id="ARBA00022679"/>
    </source>
</evidence>
<dbReference type="Gene3D" id="1.10.287.130">
    <property type="match status" value="1"/>
</dbReference>
<comment type="caution">
    <text evidence="8">The sequence shown here is derived from an EMBL/GenBank/DDBJ whole genome shotgun (WGS) entry which is preliminary data.</text>
</comment>
<accession>A0ABM9B584</accession>
<dbReference type="EMBL" id="CAKLPZ010000005">
    <property type="protein sequence ID" value="CAH1002336.1"/>
    <property type="molecule type" value="Genomic_DNA"/>
</dbReference>
<dbReference type="GO" id="GO:0016740">
    <property type="term" value="F:transferase activity"/>
    <property type="evidence" value="ECO:0007669"/>
    <property type="project" value="UniProtKB-KW"/>
</dbReference>
<dbReference type="InterPro" id="IPR036097">
    <property type="entry name" value="HisK_dim/P_sf"/>
</dbReference>
<keyword evidence="4 8" id="KW-0808">Transferase</keyword>